<dbReference type="InterPro" id="IPR019310">
    <property type="entry name" value="Efg1"/>
</dbReference>
<dbReference type="GO" id="GO:0000462">
    <property type="term" value="P:maturation of SSU-rRNA from tricistronic rRNA transcript (SSU-rRNA, 5.8S rRNA, LSU-rRNA)"/>
    <property type="evidence" value="ECO:0007669"/>
    <property type="project" value="TreeGrafter"/>
</dbReference>
<dbReference type="GO" id="GO:0005730">
    <property type="term" value="C:nucleolus"/>
    <property type="evidence" value="ECO:0007669"/>
    <property type="project" value="UniProtKB-SubCell"/>
</dbReference>
<evidence type="ECO:0000256" key="3">
    <source>
        <dbReference type="ARBA" id="ARBA00018689"/>
    </source>
</evidence>
<comment type="subcellular location">
    <subcellularLocation>
        <location evidence="1">Nucleus</location>
        <location evidence="1">Nucleolus</location>
    </subcellularLocation>
</comment>
<evidence type="ECO:0000256" key="8">
    <source>
        <dbReference type="SAM" id="MobiDB-lite"/>
    </source>
</evidence>
<gene>
    <name evidence="9" type="ORF">B0H16DRAFT_1559840</name>
</gene>
<accession>A0AAD7IJR2</accession>
<reference evidence="9" key="1">
    <citation type="submission" date="2023-03" db="EMBL/GenBank/DDBJ databases">
        <title>Massive genome expansion in bonnet fungi (Mycena s.s.) driven by repeated elements and novel gene families across ecological guilds.</title>
        <authorList>
            <consortium name="Lawrence Berkeley National Laboratory"/>
            <person name="Harder C.B."/>
            <person name="Miyauchi S."/>
            <person name="Viragh M."/>
            <person name="Kuo A."/>
            <person name="Thoen E."/>
            <person name="Andreopoulos B."/>
            <person name="Lu D."/>
            <person name="Skrede I."/>
            <person name="Drula E."/>
            <person name="Henrissat B."/>
            <person name="Morin E."/>
            <person name="Kohler A."/>
            <person name="Barry K."/>
            <person name="LaButti K."/>
            <person name="Morin E."/>
            <person name="Salamov A."/>
            <person name="Lipzen A."/>
            <person name="Mereny Z."/>
            <person name="Hegedus B."/>
            <person name="Baldrian P."/>
            <person name="Stursova M."/>
            <person name="Weitz H."/>
            <person name="Taylor A."/>
            <person name="Grigoriev I.V."/>
            <person name="Nagy L.G."/>
            <person name="Martin F."/>
            <person name="Kauserud H."/>
        </authorList>
    </citation>
    <scope>NUCLEOTIDE SEQUENCE</scope>
    <source>
        <strain evidence="9">CBHHK182m</strain>
    </source>
</reference>
<feature type="region of interest" description="Disordered" evidence="8">
    <location>
        <begin position="172"/>
        <end position="235"/>
    </location>
</feature>
<evidence type="ECO:0000313" key="10">
    <source>
        <dbReference type="Proteomes" id="UP001215598"/>
    </source>
</evidence>
<keyword evidence="10" id="KW-1185">Reference proteome</keyword>
<keyword evidence="5" id="KW-0698">rRNA processing</keyword>
<evidence type="ECO:0000256" key="7">
    <source>
        <dbReference type="ARBA" id="ARBA00023242"/>
    </source>
</evidence>
<evidence type="ECO:0000256" key="1">
    <source>
        <dbReference type="ARBA" id="ARBA00004604"/>
    </source>
</evidence>
<name>A0AAD7IJR2_9AGAR</name>
<sequence length="235" mass="26438">MGPVRTKKARTESNNTPVAGPSKPKTKKPKTAQESSHGTPGVQKLKSSLRQTRRLLAKTERRLKALEADLEVAELGKKERTLAVRYHKVKFFERQKVVRKLNQTKKKISASETPELKSALQELRVDLNYILHYPKTKKYISLFPPELRKGETQEPSVDAGREEVRAWVRAQMDAGEISAEPELHLDSRGGGGGADWVGDEKKKAKAKEGEEETTLEDDEPEDAFFGDDDEDEDES</sequence>
<dbReference type="PANTHER" id="PTHR33911:SF1">
    <property type="entry name" value="RRNA-PROCESSING PROTEIN EFG1"/>
    <property type="match status" value="1"/>
</dbReference>
<protein>
    <recommendedName>
        <fullName evidence="3">rRNA-processing protein EFG1</fullName>
    </recommendedName>
    <alternativeName>
        <fullName evidence="4">rRNA-processing protein efg1</fullName>
    </alternativeName>
</protein>
<feature type="region of interest" description="Disordered" evidence="8">
    <location>
        <begin position="1"/>
        <end position="50"/>
    </location>
</feature>
<feature type="compositionally biased region" description="Acidic residues" evidence="8">
    <location>
        <begin position="209"/>
        <end position="235"/>
    </location>
</feature>
<comment type="similarity">
    <text evidence="2">Belongs to the EFG1 family.</text>
</comment>
<organism evidence="9 10">
    <name type="scientific">Mycena metata</name>
    <dbReference type="NCBI Taxonomy" id="1033252"/>
    <lineage>
        <taxon>Eukaryota</taxon>
        <taxon>Fungi</taxon>
        <taxon>Dikarya</taxon>
        <taxon>Basidiomycota</taxon>
        <taxon>Agaricomycotina</taxon>
        <taxon>Agaricomycetes</taxon>
        <taxon>Agaricomycetidae</taxon>
        <taxon>Agaricales</taxon>
        <taxon>Marasmiineae</taxon>
        <taxon>Mycenaceae</taxon>
        <taxon>Mycena</taxon>
    </lineage>
</organism>
<evidence type="ECO:0000256" key="6">
    <source>
        <dbReference type="ARBA" id="ARBA00023054"/>
    </source>
</evidence>
<evidence type="ECO:0000256" key="2">
    <source>
        <dbReference type="ARBA" id="ARBA00006916"/>
    </source>
</evidence>
<dbReference type="InterPro" id="IPR050786">
    <property type="entry name" value="EFG1_rRNA-proc"/>
</dbReference>
<dbReference type="EMBL" id="JARKIB010000086">
    <property type="protein sequence ID" value="KAJ7744685.1"/>
    <property type="molecule type" value="Genomic_DNA"/>
</dbReference>
<dbReference type="GO" id="GO:0030688">
    <property type="term" value="C:preribosome, small subunit precursor"/>
    <property type="evidence" value="ECO:0007669"/>
    <property type="project" value="TreeGrafter"/>
</dbReference>
<dbReference type="PANTHER" id="PTHR33911">
    <property type="entry name" value="RRNA-PROCESSING PROTEIN EFG1"/>
    <property type="match status" value="1"/>
</dbReference>
<evidence type="ECO:0000313" key="9">
    <source>
        <dbReference type="EMBL" id="KAJ7744685.1"/>
    </source>
</evidence>
<dbReference type="AlphaFoldDB" id="A0AAD7IJR2"/>
<dbReference type="Proteomes" id="UP001215598">
    <property type="component" value="Unassembled WGS sequence"/>
</dbReference>
<keyword evidence="6" id="KW-0175">Coiled coil</keyword>
<feature type="compositionally biased region" description="Basic and acidic residues" evidence="8">
    <location>
        <begin position="198"/>
        <end position="208"/>
    </location>
</feature>
<keyword evidence="7" id="KW-0539">Nucleus</keyword>
<evidence type="ECO:0000256" key="4">
    <source>
        <dbReference type="ARBA" id="ARBA00019827"/>
    </source>
</evidence>
<dbReference type="Pfam" id="PF10153">
    <property type="entry name" value="Efg1"/>
    <property type="match status" value="1"/>
</dbReference>
<evidence type="ECO:0000256" key="5">
    <source>
        <dbReference type="ARBA" id="ARBA00022552"/>
    </source>
</evidence>
<proteinExistence type="inferred from homology"/>
<comment type="caution">
    <text evidence="9">The sequence shown here is derived from an EMBL/GenBank/DDBJ whole genome shotgun (WGS) entry which is preliminary data.</text>
</comment>